<organism evidence="8 9">
    <name type="scientific">Debaryomyces hansenii (strain ATCC 36239 / CBS 767 / BCRC 21394 / JCM 1990 / NBRC 0083 / IGC 2968)</name>
    <name type="common">Yeast</name>
    <name type="synonym">Torulaspora hansenii</name>
    <dbReference type="NCBI Taxonomy" id="284592"/>
    <lineage>
        <taxon>Eukaryota</taxon>
        <taxon>Fungi</taxon>
        <taxon>Dikarya</taxon>
        <taxon>Ascomycota</taxon>
        <taxon>Saccharomycotina</taxon>
        <taxon>Pichiomycetes</taxon>
        <taxon>Debaryomycetaceae</taxon>
        <taxon>Debaryomyces</taxon>
    </lineage>
</organism>
<feature type="compositionally biased region" description="Acidic residues" evidence="6">
    <location>
        <begin position="439"/>
        <end position="455"/>
    </location>
</feature>
<gene>
    <name evidence="8" type="ordered locus">DEHA2E13266g</name>
</gene>
<dbReference type="HOGENOM" id="CLU_266182_0_0_1"/>
<dbReference type="GO" id="GO:0000981">
    <property type="term" value="F:DNA-binding transcription factor activity, RNA polymerase II-specific"/>
    <property type="evidence" value="ECO:0007669"/>
    <property type="project" value="InterPro"/>
</dbReference>
<dbReference type="PANTHER" id="PTHR31069">
    <property type="entry name" value="OLEATE-ACTIVATED TRANSCRIPTION FACTOR 1-RELATED"/>
    <property type="match status" value="1"/>
</dbReference>
<dbReference type="GO" id="GO:0005634">
    <property type="term" value="C:nucleus"/>
    <property type="evidence" value="ECO:0007669"/>
    <property type="project" value="TreeGrafter"/>
</dbReference>
<dbReference type="eggNOG" id="ENOG502SD6I">
    <property type="taxonomic scope" value="Eukaryota"/>
</dbReference>
<proteinExistence type="predicted"/>
<feature type="compositionally biased region" description="Low complexity" evidence="6">
    <location>
        <begin position="133"/>
        <end position="174"/>
    </location>
</feature>
<keyword evidence="2" id="KW-0805">Transcription regulation</keyword>
<dbReference type="Proteomes" id="UP000000599">
    <property type="component" value="Chromosome E"/>
</dbReference>
<dbReference type="KEGG" id="dha:DEHA2E13266g"/>
<dbReference type="SMART" id="SM00066">
    <property type="entry name" value="GAL4"/>
    <property type="match status" value="1"/>
</dbReference>
<feature type="compositionally biased region" description="Low complexity" evidence="6">
    <location>
        <begin position="1101"/>
        <end position="1116"/>
    </location>
</feature>
<evidence type="ECO:0000256" key="1">
    <source>
        <dbReference type="ARBA" id="ARBA00022723"/>
    </source>
</evidence>
<name>Q6BPI9_DEBHA</name>
<keyword evidence="4" id="KW-0804">Transcription</keyword>
<dbReference type="GO" id="GO:0045944">
    <property type="term" value="P:positive regulation of transcription by RNA polymerase II"/>
    <property type="evidence" value="ECO:0007669"/>
    <property type="project" value="TreeGrafter"/>
</dbReference>
<dbReference type="OrthoDB" id="4337792at2759"/>
<dbReference type="InParanoid" id="Q6BPI9"/>
<dbReference type="CDD" id="cd12148">
    <property type="entry name" value="fungal_TF_MHR"/>
    <property type="match status" value="1"/>
</dbReference>
<feature type="region of interest" description="Disordered" evidence="6">
    <location>
        <begin position="357"/>
        <end position="455"/>
    </location>
</feature>
<dbReference type="PROSITE" id="PS00463">
    <property type="entry name" value="ZN2_CY6_FUNGAL_1"/>
    <property type="match status" value="1"/>
</dbReference>
<evidence type="ECO:0000313" key="9">
    <source>
        <dbReference type="Proteomes" id="UP000000599"/>
    </source>
</evidence>
<dbReference type="GO" id="GO:0006351">
    <property type="term" value="P:DNA-templated transcription"/>
    <property type="evidence" value="ECO:0007669"/>
    <property type="project" value="InterPro"/>
</dbReference>
<dbReference type="InterPro" id="IPR050675">
    <property type="entry name" value="OAF3"/>
</dbReference>
<evidence type="ECO:0000313" key="8">
    <source>
        <dbReference type="EMBL" id="CAG88122.2"/>
    </source>
</evidence>
<dbReference type="RefSeq" id="XP_459881.2">
    <property type="nucleotide sequence ID" value="XM_459881.1"/>
</dbReference>
<dbReference type="AlphaFoldDB" id="Q6BPI9"/>
<dbReference type="EMBL" id="CR382137">
    <property type="protein sequence ID" value="CAG88122.2"/>
    <property type="molecule type" value="Genomic_DNA"/>
</dbReference>
<dbReference type="CDD" id="cd00067">
    <property type="entry name" value="GAL4"/>
    <property type="match status" value="1"/>
</dbReference>
<dbReference type="Pfam" id="PF00172">
    <property type="entry name" value="Zn_clus"/>
    <property type="match status" value="1"/>
</dbReference>
<keyword evidence="1" id="KW-0479">Metal-binding</keyword>
<feature type="region of interest" description="Disordered" evidence="6">
    <location>
        <begin position="1097"/>
        <end position="1123"/>
    </location>
</feature>
<dbReference type="PANTHER" id="PTHR31069:SF12">
    <property type="entry name" value="TRANSCRIPTION FACTOR DOMAIN-CONTAINING PROTEIN"/>
    <property type="match status" value="1"/>
</dbReference>
<evidence type="ECO:0000256" key="3">
    <source>
        <dbReference type="ARBA" id="ARBA00023125"/>
    </source>
</evidence>
<evidence type="ECO:0000256" key="4">
    <source>
        <dbReference type="ARBA" id="ARBA00023163"/>
    </source>
</evidence>
<keyword evidence="3" id="KW-0238">DNA-binding</keyword>
<evidence type="ECO:0000259" key="7">
    <source>
        <dbReference type="PROSITE" id="PS50048"/>
    </source>
</evidence>
<reference evidence="8 9" key="1">
    <citation type="journal article" date="2004" name="Nature">
        <title>Genome evolution in yeasts.</title>
        <authorList>
            <consortium name="Genolevures"/>
            <person name="Dujon B."/>
            <person name="Sherman D."/>
            <person name="Fischer G."/>
            <person name="Durrens P."/>
            <person name="Casaregola S."/>
            <person name="Lafontaine I."/>
            <person name="de Montigny J."/>
            <person name="Marck C."/>
            <person name="Neuveglise C."/>
            <person name="Talla E."/>
            <person name="Goffard N."/>
            <person name="Frangeul L."/>
            <person name="Aigle M."/>
            <person name="Anthouard V."/>
            <person name="Babour A."/>
            <person name="Barbe V."/>
            <person name="Barnay S."/>
            <person name="Blanchin S."/>
            <person name="Beckerich J.M."/>
            <person name="Beyne E."/>
            <person name="Bleykasten C."/>
            <person name="Boisrame A."/>
            <person name="Boyer J."/>
            <person name="Cattolico L."/>
            <person name="Confanioleri F."/>
            <person name="de Daruvar A."/>
            <person name="Despons L."/>
            <person name="Fabre E."/>
            <person name="Fairhead C."/>
            <person name="Ferry-Dumazet H."/>
            <person name="Groppi A."/>
            <person name="Hantraye F."/>
            <person name="Hennequin C."/>
            <person name="Jauniaux N."/>
            <person name="Joyet P."/>
            <person name="Kachouri R."/>
            <person name="Kerrest A."/>
            <person name="Koszul R."/>
            <person name="Lemaire M."/>
            <person name="Lesur I."/>
            <person name="Ma L."/>
            <person name="Muller H."/>
            <person name="Nicaud J.M."/>
            <person name="Nikolski M."/>
            <person name="Oztas S."/>
            <person name="Ozier-Kalogeropoulos O."/>
            <person name="Pellenz S."/>
            <person name="Potier S."/>
            <person name="Richard G.F."/>
            <person name="Straub M.L."/>
            <person name="Suleau A."/>
            <person name="Swennene D."/>
            <person name="Tekaia F."/>
            <person name="Wesolowski-Louvel M."/>
            <person name="Westhof E."/>
            <person name="Wirth B."/>
            <person name="Zeniou-Meyer M."/>
            <person name="Zivanovic I."/>
            <person name="Bolotin-Fukuhara M."/>
            <person name="Thierry A."/>
            <person name="Bouchier C."/>
            <person name="Caudron B."/>
            <person name="Scarpelli C."/>
            <person name="Gaillardin C."/>
            <person name="Weissenbach J."/>
            <person name="Wincker P."/>
            <person name="Souciet J.L."/>
        </authorList>
    </citation>
    <scope>NUCLEOTIDE SEQUENCE [LARGE SCALE GENOMIC DNA]</scope>
    <source>
        <strain evidence="9">ATCC 36239 / CBS 767 / BCRC 21394 / JCM 1990 / NBRC 0083 / IGC 2968</strain>
    </source>
</reference>
<dbReference type="InterPro" id="IPR001138">
    <property type="entry name" value="Zn2Cys6_DnaBD"/>
</dbReference>
<feature type="compositionally biased region" description="Polar residues" evidence="6">
    <location>
        <begin position="254"/>
        <end position="275"/>
    </location>
</feature>
<feature type="compositionally biased region" description="Polar residues" evidence="6">
    <location>
        <begin position="391"/>
        <end position="405"/>
    </location>
</feature>
<evidence type="ECO:0000256" key="5">
    <source>
        <dbReference type="ARBA" id="ARBA00023242"/>
    </source>
</evidence>
<keyword evidence="5" id="KW-0539">Nucleus</keyword>
<dbReference type="Pfam" id="PF04082">
    <property type="entry name" value="Fungal_trans"/>
    <property type="match status" value="1"/>
</dbReference>
<evidence type="ECO:0000256" key="6">
    <source>
        <dbReference type="SAM" id="MobiDB-lite"/>
    </source>
</evidence>
<dbReference type="GO" id="GO:0000978">
    <property type="term" value="F:RNA polymerase II cis-regulatory region sequence-specific DNA binding"/>
    <property type="evidence" value="ECO:0007669"/>
    <property type="project" value="TreeGrafter"/>
</dbReference>
<dbReference type="Gene3D" id="4.10.240.10">
    <property type="entry name" value="Zn(2)-C6 fungal-type DNA-binding domain"/>
    <property type="match status" value="1"/>
</dbReference>
<dbReference type="GO" id="GO:0008270">
    <property type="term" value="F:zinc ion binding"/>
    <property type="evidence" value="ECO:0007669"/>
    <property type="project" value="InterPro"/>
</dbReference>
<sequence length="1157" mass="130873">MEFPYRKRQRIPASCSVCRKRKSKCDRIKPICGSCKKKSIAHLCYYESDKVELSPNDTNSMNYGGMGPIKANSPGEPTQSGHPFPGTNGISGSYQYGPNGKPVNNEGFIPPISQYGASGNVPNASDRLYAVGNAPHMNPQQHNNHQQKPQSQPNPTGQHQVHQSVHQPHQPHQPFTQNHTSPIHQGMQPPPQPPQQQQQQQQTQPQLPQQSPSQYFPRQNSVDRSIPNYNVPHQFYQNNGSPSSLPFPSGSFNTASSAQTSRPSVDSSMDQQSEPGASPPHLVTISIGPNSTLQVDPNDRIDVFSNASFSFSVEGSLLQQQGPLSYIGLTKSDPFLKFIRNYAITLFKSGSMSQFIESKSMKRRKKKNTSANSPSAKNSKKNDGFKAKVDTVSTNSDSLQENVRSQKVGGRNPFKLDGVEKKYTNTNDDAAENNKDEQTIEEGEEEEGEDGAEESDVVVEDGLIVTKIKVKDAYTNTSEDNVKTPRILQVLPGLKSLYQGNKIKQDYFELTGEAIIGILPEKKNMFMLFCRFFKYVYPFIPIVDENSLIIDINHVLPERFPTLKAEERYKKIEIKNQNDLVILGIVLLVIRLGYMSSIHNDETNNGLNEDERNMIADMQKINPQEYINVVNLCIPEEQSSQKSSFKLMQCLTLVYFYRSVAPDDCLGLGGTDSQILFGTIMKHAFAIGLNRDPTKYVAHENISKNASLTKSWRALWHHLVSYDAMNAIHSGTVLNVQNLDMSDVQYPNFDSKTGKVEETLFNIRLICESYRSLCNLISNVQIKPKVVDILAETNKLERLFFNFFGKDFFKDCICQPAKPSVNLQSPMDNSISSAGHEEAFLKVIMYIAFVQLRTNLSCMYYKIAIFYENEHTKSNDSSMSAGFELFKIYIKSVVQLNYIMSYVVDNSVDVFGRNFDYILTANNEKYMVKTHAFLTSFFIRLMHHKKVLATRLETEKDGCNINTSLKLEVTGTLFKMVLLEAELYVGNFRKLSKNYINSYRLYVMTYFVLKQCMEDPDVIFERSMNHAQFYHDGTNMIEFLSTAELQHLVKLCEEFKIAKDEQEKIHKRKETLSPDSVRTYPTPMNYLNQMKSVDSEYSDFTQSSQNPSSTVQSSPVDADSSTMGAMNAIPGFDNPNMQNEDLLKLFEIYADTDQAQW</sequence>
<protein>
    <submittedName>
        <fullName evidence="8">DEHA2E13266p</fullName>
    </submittedName>
</protein>
<dbReference type="PROSITE" id="PS50048">
    <property type="entry name" value="ZN2_CY6_FUNGAL_2"/>
    <property type="match status" value="1"/>
</dbReference>
<evidence type="ECO:0000256" key="2">
    <source>
        <dbReference type="ARBA" id="ARBA00023015"/>
    </source>
</evidence>
<dbReference type="InterPro" id="IPR036864">
    <property type="entry name" value="Zn2-C6_fun-type_DNA-bd_sf"/>
</dbReference>
<feature type="region of interest" description="Disordered" evidence="6">
    <location>
        <begin position="72"/>
        <end position="289"/>
    </location>
</feature>
<feature type="compositionally biased region" description="Low complexity" evidence="6">
    <location>
        <begin position="238"/>
        <end position="253"/>
    </location>
</feature>
<dbReference type="SUPFAM" id="SSF57701">
    <property type="entry name" value="Zn2/Cys6 DNA-binding domain"/>
    <property type="match status" value="1"/>
</dbReference>
<feature type="compositionally biased region" description="Basic and acidic residues" evidence="6">
    <location>
        <begin position="380"/>
        <end position="389"/>
    </location>
</feature>
<dbReference type="InterPro" id="IPR007219">
    <property type="entry name" value="XnlR_reg_dom"/>
</dbReference>
<dbReference type="OMA" id="INSYRLY"/>
<keyword evidence="9" id="KW-1185">Reference proteome</keyword>
<feature type="domain" description="Zn(2)-C6 fungal-type" evidence="7">
    <location>
        <begin position="14"/>
        <end position="46"/>
    </location>
</feature>
<dbReference type="GeneID" id="2902257"/>
<accession>Q6BPI9</accession>
<feature type="compositionally biased region" description="Low complexity" evidence="6">
    <location>
        <begin position="195"/>
        <end position="214"/>
    </location>
</feature>